<evidence type="ECO:0000256" key="2">
    <source>
        <dbReference type="SAM" id="Phobius"/>
    </source>
</evidence>
<keyword evidence="2" id="KW-1133">Transmembrane helix</keyword>
<sequence length="580" mass="59933">MHHRGRMQFFHILVVGLAAHHANAEPLQSGTHPARSKPKLVEVPPQKDKEQVVITLRLPRLGSRLRRQGGTQEQHAPEQAAPLAPFPPPPPPPPITVDTGLRRSNAVSAVAVGAVAAACGRAAYVGLPPAREPEPPSPRTTAPPLLFCVTLCALARGLLSPMLAIAASHPVVVLVPLLRAAFCLGMLALVRTGLSRLGMSVGLGAMAMAAVTLMDAATQTQSAIDAVVVAMLLATCASAVVPAAHMLTASDFPARVERGNGFVRQATMICAADSIGAAGGGFIGRMLLSHASLSRFSATSRVHSTCALCLVCLCASLRCFFGAARPFERNSSDALPNAPQPDSSRASPNAKMALVQTTPTALLPLLRAIGDGDLSQLRQLLLSTATALGRNARVSLREGLDSFDAVARKALAPVRRSLTKFGLPGTRPPPSFPPPSRRPLLIVGACVVLAAVVAAGSQLWLHELYLAIGDAGPSELKVATDLALKLVAQLVLSPVLAARLGAASTTILSAAAAAIAAASATSAADSRIKTCLYMGAILAANAAELASVFVAAGFSRPANRVSALGLLHACRLLAPLWLYA</sequence>
<evidence type="ECO:0000256" key="1">
    <source>
        <dbReference type="SAM" id="MobiDB-lite"/>
    </source>
</evidence>
<proteinExistence type="predicted"/>
<feature type="transmembrane region" description="Helical" evidence="2">
    <location>
        <begin position="226"/>
        <end position="247"/>
    </location>
</feature>
<keyword evidence="2" id="KW-0472">Membrane</keyword>
<feature type="transmembrane region" description="Helical" evidence="2">
    <location>
        <begin position="197"/>
        <end position="214"/>
    </location>
</feature>
<feature type="transmembrane region" description="Helical" evidence="2">
    <location>
        <begin position="268"/>
        <end position="288"/>
    </location>
</feature>
<feature type="transmembrane region" description="Helical" evidence="2">
    <location>
        <begin position="440"/>
        <end position="461"/>
    </location>
</feature>
<protein>
    <recommendedName>
        <fullName evidence="5">Protein RFT1 homolog</fullName>
    </recommendedName>
</protein>
<feature type="transmembrane region" description="Helical" evidence="2">
    <location>
        <begin position="171"/>
        <end position="190"/>
    </location>
</feature>
<accession>A0A7S4BFK3</accession>
<dbReference type="EMBL" id="HBIZ01026945">
    <property type="protein sequence ID" value="CAE0764456.1"/>
    <property type="molecule type" value="Transcribed_RNA"/>
</dbReference>
<keyword evidence="3" id="KW-0732">Signal</keyword>
<evidence type="ECO:0000256" key="3">
    <source>
        <dbReference type="SAM" id="SignalP"/>
    </source>
</evidence>
<dbReference type="AlphaFoldDB" id="A0A7S4BFK3"/>
<feature type="transmembrane region" description="Helical" evidence="2">
    <location>
        <begin position="532"/>
        <end position="555"/>
    </location>
</feature>
<feature type="chain" id="PRO_5031176232" description="Protein RFT1 homolog" evidence="3">
    <location>
        <begin position="25"/>
        <end position="580"/>
    </location>
</feature>
<evidence type="ECO:0008006" key="5">
    <source>
        <dbReference type="Google" id="ProtNLM"/>
    </source>
</evidence>
<feature type="transmembrane region" description="Helical" evidence="2">
    <location>
        <begin position="300"/>
        <end position="321"/>
    </location>
</feature>
<feature type="transmembrane region" description="Helical" evidence="2">
    <location>
        <begin position="145"/>
        <end position="165"/>
    </location>
</feature>
<reference evidence="4" key="1">
    <citation type="submission" date="2021-01" db="EMBL/GenBank/DDBJ databases">
        <authorList>
            <person name="Corre E."/>
            <person name="Pelletier E."/>
            <person name="Niang G."/>
            <person name="Scheremetjew M."/>
            <person name="Finn R."/>
            <person name="Kale V."/>
            <person name="Holt S."/>
            <person name="Cochrane G."/>
            <person name="Meng A."/>
            <person name="Brown T."/>
            <person name="Cohen L."/>
        </authorList>
    </citation>
    <scope>NUCLEOTIDE SEQUENCE</scope>
    <source>
        <strain evidence="4">CCMP645</strain>
    </source>
</reference>
<dbReference type="SUPFAM" id="SSF103473">
    <property type="entry name" value="MFS general substrate transporter"/>
    <property type="match status" value="1"/>
</dbReference>
<feature type="signal peptide" evidence="3">
    <location>
        <begin position="1"/>
        <end position="24"/>
    </location>
</feature>
<name>A0A7S4BFK3_CHRCT</name>
<keyword evidence="2" id="KW-0812">Transmembrane</keyword>
<evidence type="ECO:0000313" key="4">
    <source>
        <dbReference type="EMBL" id="CAE0764456.1"/>
    </source>
</evidence>
<feature type="region of interest" description="Disordered" evidence="1">
    <location>
        <begin position="25"/>
        <end position="48"/>
    </location>
</feature>
<gene>
    <name evidence="4" type="ORF">PCAR00345_LOCUS17068</name>
</gene>
<feature type="region of interest" description="Disordered" evidence="1">
    <location>
        <begin position="60"/>
        <end position="92"/>
    </location>
</feature>
<organism evidence="4">
    <name type="scientific">Chrysotila carterae</name>
    <name type="common">Marine alga</name>
    <name type="synonym">Syracosphaera carterae</name>
    <dbReference type="NCBI Taxonomy" id="13221"/>
    <lineage>
        <taxon>Eukaryota</taxon>
        <taxon>Haptista</taxon>
        <taxon>Haptophyta</taxon>
        <taxon>Prymnesiophyceae</taxon>
        <taxon>Isochrysidales</taxon>
        <taxon>Isochrysidaceae</taxon>
        <taxon>Chrysotila</taxon>
    </lineage>
</organism>
<dbReference type="InterPro" id="IPR036259">
    <property type="entry name" value="MFS_trans_sf"/>
</dbReference>
<feature type="transmembrane region" description="Helical" evidence="2">
    <location>
        <begin position="496"/>
        <end position="520"/>
    </location>
</feature>